<evidence type="ECO:0000256" key="21">
    <source>
        <dbReference type="PROSITE-ProRule" id="PRU10141"/>
    </source>
</evidence>
<dbReference type="EC" id="2.7.11.1" evidence="3"/>
<dbReference type="Pfam" id="PF07714">
    <property type="entry name" value="PK_Tyr_Ser-Thr"/>
    <property type="match status" value="1"/>
</dbReference>
<keyword evidence="6" id="KW-0597">Phosphoprotein</keyword>
<reference evidence="24" key="2">
    <citation type="submission" date="2021-03" db="UniProtKB">
        <authorList>
            <consortium name="EnsemblPlants"/>
        </authorList>
    </citation>
    <scope>IDENTIFICATION</scope>
</reference>
<keyword evidence="10 22" id="KW-0732">Signal</keyword>
<evidence type="ECO:0000256" key="6">
    <source>
        <dbReference type="ARBA" id="ARBA00022553"/>
    </source>
</evidence>
<dbReference type="InterPro" id="IPR003591">
    <property type="entry name" value="Leu-rich_rpt_typical-subtyp"/>
</dbReference>
<dbReference type="GO" id="GO:0005886">
    <property type="term" value="C:plasma membrane"/>
    <property type="evidence" value="ECO:0007669"/>
    <property type="project" value="UniProtKB-SubCell"/>
</dbReference>
<evidence type="ECO:0000256" key="2">
    <source>
        <dbReference type="ARBA" id="ARBA00008684"/>
    </source>
</evidence>
<dbReference type="PRINTS" id="PR00019">
    <property type="entry name" value="LEURICHRPT"/>
</dbReference>
<dbReference type="InterPro" id="IPR000719">
    <property type="entry name" value="Prot_kinase_dom"/>
</dbReference>
<dbReference type="InterPro" id="IPR011009">
    <property type="entry name" value="Kinase-like_dom_sf"/>
</dbReference>
<dbReference type="PANTHER" id="PTHR48056:SF89">
    <property type="entry name" value="OS06G0585982 PROTEIN"/>
    <property type="match status" value="1"/>
</dbReference>
<feature type="signal peptide" evidence="22">
    <location>
        <begin position="1"/>
        <end position="20"/>
    </location>
</feature>
<evidence type="ECO:0000256" key="1">
    <source>
        <dbReference type="ARBA" id="ARBA00004162"/>
    </source>
</evidence>
<evidence type="ECO:0000256" key="12">
    <source>
        <dbReference type="ARBA" id="ARBA00022741"/>
    </source>
</evidence>
<dbReference type="Proteomes" id="UP000596660">
    <property type="component" value="Unplaced"/>
</dbReference>
<keyword evidence="18" id="KW-0325">Glycoprotein</keyword>
<comment type="catalytic activity">
    <reaction evidence="20">
        <text>L-seryl-[protein] + ATP = O-phospho-L-seryl-[protein] + ADP + H(+)</text>
        <dbReference type="Rhea" id="RHEA:17989"/>
        <dbReference type="Rhea" id="RHEA-COMP:9863"/>
        <dbReference type="Rhea" id="RHEA-COMP:11604"/>
        <dbReference type="ChEBI" id="CHEBI:15378"/>
        <dbReference type="ChEBI" id="CHEBI:29999"/>
        <dbReference type="ChEBI" id="CHEBI:30616"/>
        <dbReference type="ChEBI" id="CHEBI:83421"/>
        <dbReference type="ChEBI" id="CHEBI:456216"/>
        <dbReference type="EC" id="2.7.11.1"/>
    </reaction>
</comment>
<evidence type="ECO:0000256" key="4">
    <source>
        <dbReference type="ARBA" id="ARBA00022475"/>
    </source>
</evidence>
<evidence type="ECO:0000256" key="3">
    <source>
        <dbReference type="ARBA" id="ARBA00012513"/>
    </source>
</evidence>
<evidence type="ECO:0000256" key="13">
    <source>
        <dbReference type="ARBA" id="ARBA00022777"/>
    </source>
</evidence>
<accession>A0A803LP17</accession>
<dbReference type="GO" id="GO:0004674">
    <property type="term" value="F:protein serine/threonine kinase activity"/>
    <property type="evidence" value="ECO:0007669"/>
    <property type="project" value="UniProtKB-KW"/>
</dbReference>
<dbReference type="PROSITE" id="PS00108">
    <property type="entry name" value="PROTEIN_KINASE_ST"/>
    <property type="match status" value="1"/>
</dbReference>
<keyword evidence="13" id="KW-0418">Kinase</keyword>
<evidence type="ECO:0000256" key="22">
    <source>
        <dbReference type="SAM" id="SignalP"/>
    </source>
</evidence>
<dbReference type="FunFam" id="3.30.200.20:FF:000432">
    <property type="entry name" value="LRR receptor-like serine/threonine-protein kinase EFR"/>
    <property type="match status" value="1"/>
</dbReference>
<evidence type="ECO:0000313" key="25">
    <source>
        <dbReference type="Proteomes" id="UP000596660"/>
    </source>
</evidence>
<dbReference type="OMA" id="LLACNIR"/>
<dbReference type="EnsemblPlants" id="AUR62016696-RA">
    <property type="protein sequence ID" value="AUR62016696-RA:cds"/>
    <property type="gene ID" value="AUR62016696"/>
</dbReference>
<keyword evidence="7" id="KW-0433">Leucine-rich repeat</keyword>
<dbReference type="SMART" id="SM00369">
    <property type="entry name" value="LRR_TYP"/>
    <property type="match status" value="10"/>
</dbReference>
<evidence type="ECO:0000256" key="14">
    <source>
        <dbReference type="ARBA" id="ARBA00022840"/>
    </source>
</evidence>
<keyword evidence="12 21" id="KW-0547">Nucleotide-binding</keyword>
<dbReference type="Gene3D" id="1.10.510.10">
    <property type="entry name" value="Transferase(Phosphotransferase) domain 1"/>
    <property type="match status" value="1"/>
</dbReference>
<feature type="chain" id="PRO_5031337728" description="non-specific serine/threonine protein kinase" evidence="22">
    <location>
        <begin position="21"/>
        <end position="957"/>
    </location>
</feature>
<dbReference type="FunFam" id="3.80.10.10:FF:000317">
    <property type="entry name" value="Inactive leucine-rich repeat receptor-like protein kinase"/>
    <property type="match status" value="1"/>
</dbReference>
<dbReference type="InterPro" id="IPR008271">
    <property type="entry name" value="Ser/Thr_kinase_AS"/>
</dbReference>
<dbReference type="AlphaFoldDB" id="A0A803LP17"/>
<dbReference type="GO" id="GO:0009791">
    <property type="term" value="P:post-embryonic development"/>
    <property type="evidence" value="ECO:0007669"/>
    <property type="project" value="UniProtKB-ARBA"/>
</dbReference>
<comment type="catalytic activity">
    <reaction evidence="19">
        <text>L-threonyl-[protein] + ATP = O-phospho-L-threonyl-[protein] + ADP + H(+)</text>
        <dbReference type="Rhea" id="RHEA:46608"/>
        <dbReference type="Rhea" id="RHEA-COMP:11060"/>
        <dbReference type="Rhea" id="RHEA-COMP:11605"/>
        <dbReference type="ChEBI" id="CHEBI:15378"/>
        <dbReference type="ChEBI" id="CHEBI:30013"/>
        <dbReference type="ChEBI" id="CHEBI:30616"/>
        <dbReference type="ChEBI" id="CHEBI:61977"/>
        <dbReference type="ChEBI" id="CHEBI:456216"/>
        <dbReference type="EC" id="2.7.11.1"/>
    </reaction>
</comment>
<dbReference type="InterPro" id="IPR001245">
    <property type="entry name" value="Ser-Thr/Tyr_kinase_cat_dom"/>
</dbReference>
<evidence type="ECO:0000313" key="24">
    <source>
        <dbReference type="EnsemblPlants" id="AUR62016696-RA:cds"/>
    </source>
</evidence>
<keyword evidence="8" id="KW-0808">Transferase</keyword>
<evidence type="ECO:0000256" key="16">
    <source>
        <dbReference type="ARBA" id="ARBA00023136"/>
    </source>
</evidence>
<dbReference type="InterPro" id="IPR050647">
    <property type="entry name" value="Plant_LRR-RLKs"/>
</dbReference>
<dbReference type="GO" id="GO:0033612">
    <property type="term" value="F:receptor serine/threonine kinase binding"/>
    <property type="evidence" value="ECO:0007669"/>
    <property type="project" value="TreeGrafter"/>
</dbReference>
<keyword evidence="4" id="KW-1003">Cell membrane</keyword>
<evidence type="ECO:0000259" key="23">
    <source>
        <dbReference type="PROSITE" id="PS50011"/>
    </source>
</evidence>
<dbReference type="PROSITE" id="PS50011">
    <property type="entry name" value="PROTEIN_KINASE_DOM"/>
    <property type="match status" value="1"/>
</dbReference>
<dbReference type="FunFam" id="1.10.510.10:FF:000358">
    <property type="entry name" value="Putative leucine-rich repeat receptor-like serine/threonine-protein kinase"/>
    <property type="match status" value="1"/>
</dbReference>
<dbReference type="SUPFAM" id="SSF52058">
    <property type="entry name" value="L domain-like"/>
    <property type="match status" value="2"/>
</dbReference>
<evidence type="ECO:0000256" key="9">
    <source>
        <dbReference type="ARBA" id="ARBA00022692"/>
    </source>
</evidence>
<dbReference type="SUPFAM" id="SSF56112">
    <property type="entry name" value="Protein kinase-like (PK-like)"/>
    <property type="match status" value="1"/>
</dbReference>
<evidence type="ECO:0000256" key="15">
    <source>
        <dbReference type="ARBA" id="ARBA00022989"/>
    </source>
</evidence>
<dbReference type="PROSITE" id="PS00107">
    <property type="entry name" value="PROTEIN_KINASE_ATP"/>
    <property type="match status" value="1"/>
</dbReference>
<dbReference type="InterPro" id="IPR032675">
    <property type="entry name" value="LRR_dom_sf"/>
</dbReference>
<evidence type="ECO:0000256" key="18">
    <source>
        <dbReference type="ARBA" id="ARBA00023180"/>
    </source>
</evidence>
<keyword evidence="9" id="KW-0812">Transmembrane</keyword>
<feature type="binding site" evidence="21">
    <location>
        <position position="677"/>
    </location>
    <ligand>
        <name>ATP</name>
        <dbReference type="ChEBI" id="CHEBI:30616"/>
    </ligand>
</feature>
<dbReference type="SMART" id="SM00365">
    <property type="entry name" value="LRR_SD22"/>
    <property type="match status" value="5"/>
</dbReference>
<name>A0A803LP17_CHEQI</name>
<reference evidence="24" key="1">
    <citation type="journal article" date="2017" name="Nature">
        <title>The genome of Chenopodium quinoa.</title>
        <authorList>
            <person name="Jarvis D.E."/>
            <person name="Ho Y.S."/>
            <person name="Lightfoot D.J."/>
            <person name="Schmoeckel S.M."/>
            <person name="Li B."/>
            <person name="Borm T.J.A."/>
            <person name="Ohyanagi H."/>
            <person name="Mineta K."/>
            <person name="Michell C.T."/>
            <person name="Saber N."/>
            <person name="Kharbatia N.M."/>
            <person name="Rupper R.R."/>
            <person name="Sharp A.R."/>
            <person name="Dally N."/>
            <person name="Boughton B.A."/>
            <person name="Woo Y.H."/>
            <person name="Gao G."/>
            <person name="Schijlen E.G.W.M."/>
            <person name="Guo X."/>
            <person name="Momin A.A."/>
            <person name="Negrao S."/>
            <person name="Al-Babili S."/>
            <person name="Gehring C."/>
            <person name="Roessner U."/>
            <person name="Jung C."/>
            <person name="Murphy K."/>
            <person name="Arold S.T."/>
            <person name="Gojobori T."/>
            <person name="van der Linden C.G."/>
            <person name="van Loo E.N."/>
            <person name="Jellen E.N."/>
            <person name="Maughan P.J."/>
            <person name="Tester M."/>
        </authorList>
    </citation>
    <scope>NUCLEOTIDE SEQUENCE [LARGE SCALE GENOMIC DNA]</scope>
    <source>
        <strain evidence="24">cv. PI 614886</strain>
    </source>
</reference>
<keyword evidence="11" id="KW-0677">Repeat</keyword>
<evidence type="ECO:0000256" key="19">
    <source>
        <dbReference type="ARBA" id="ARBA00047899"/>
    </source>
</evidence>
<organism evidence="24 25">
    <name type="scientific">Chenopodium quinoa</name>
    <name type="common">Quinoa</name>
    <dbReference type="NCBI Taxonomy" id="63459"/>
    <lineage>
        <taxon>Eukaryota</taxon>
        <taxon>Viridiplantae</taxon>
        <taxon>Streptophyta</taxon>
        <taxon>Embryophyta</taxon>
        <taxon>Tracheophyta</taxon>
        <taxon>Spermatophyta</taxon>
        <taxon>Magnoliopsida</taxon>
        <taxon>eudicotyledons</taxon>
        <taxon>Gunneridae</taxon>
        <taxon>Pentapetalae</taxon>
        <taxon>Caryophyllales</taxon>
        <taxon>Chenopodiaceae</taxon>
        <taxon>Chenopodioideae</taxon>
        <taxon>Atripliceae</taxon>
        <taxon>Chenopodium</taxon>
    </lineage>
</organism>
<dbReference type="SMART" id="SM00220">
    <property type="entry name" value="S_TKc"/>
    <property type="match status" value="1"/>
</dbReference>
<evidence type="ECO:0000256" key="10">
    <source>
        <dbReference type="ARBA" id="ARBA00022729"/>
    </source>
</evidence>
<evidence type="ECO:0000256" key="20">
    <source>
        <dbReference type="ARBA" id="ARBA00048679"/>
    </source>
</evidence>
<dbReference type="InterPro" id="IPR013210">
    <property type="entry name" value="LRR_N_plant-typ"/>
</dbReference>
<dbReference type="Pfam" id="PF00560">
    <property type="entry name" value="LRR_1"/>
    <property type="match status" value="10"/>
</dbReference>
<dbReference type="Gene3D" id="3.80.10.10">
    <property type="entry name" value="Ribonuclease Inhibitor"/>
    <property type="match status" value="2"/>
</dbReference>
<dbReference type="InterPro" id="IPR017441">
    <property type="entry name" value="Protein_kinase_ATP_BS"/>
</dbReference>
<dbReference type="GO" id="GO:0005524">
    <property type="term" value="F:ATP binding"/>
    <property type="evidence" value="ECO:0007669"/>
    <property type="project" value="UniProtKB-UniRule"/>
</dbReference>
<dbReference type="InterPro" id="IPR001611">
    <property type="entry name" value="Leu-rich_rpt"/>
</dbReference>
<keyword evidence="5" id="KW-0723">Serine/threonine-protein kinase</keyword>
<dbReference type="Pfam" id="PF08263">
    <property type="entry name" value="LRRNT_2"/>
    <property type="match status" value="1"/>
</dbReference>
<evidence type="ECO:0000256" key="7">
    <source>
        <dbReference type="ARBA" id="ARBA00022614"/>
    </source>
</evidence>
<keyword evidence="25" id="KW-1185">Reference proteome</keyword>
<comment type="subcellular location">
    <subcellularLocation>
        <location evidence="1">Cell membrane</location>
        <topology evidence="1">Single-pass membrane protein</topology>
    </subcellularLocation>
</comment>
<evidence type="ECO:0000256" key="17">
    <source>
        <dbReference type="ARBA" id="ARBA00023170"/>
    </source>
</evidence>
<feature type="domain" description="Protein kinase" evidence="23">
    <location>
        <begin position="647"/>
        <end position="919"/>
    </location>
</feature>
<dbReference type="FunFam" id="3.80.10.10:FF:000233">
    <property type="entry name" value="Leucine-rich repeat receptor-like protein kinase TDR"/>
    <property type="match status" value="1"/>
</dbReference>
<keyword evidence="15" id="KW-1133">Transmembrane helix</keyword>
<evidence type="ECO:0000256" key="5">
    <source>
        <dbReference type="ARBA" id="ARBA00022527"/>
    </source>
</evidence>
<proteinExistence type="inferred from homology"/>
<dbReference type="Gene3D" id="3.30.200.20">
    <property type="entry name" value="Phosphorylase Kinase, domain 1"/>
    <property type="match status" value="1"/>
</dbReference>
<evidence type="ECO:0000256" key="11">
    <source>
        <dbReference type="ARBA" id="ARBA00022737"/>
    </source>
</evidence>
<evidence type="ECO:0000256" key="8">
    <source>
        <dbReference type="ARBA" id="ARBA00022679"/>
    </source>
</evidence>
<dbReference type="Gramene" id="AUR62016696-RA">
    <property type="protein sequence ID" value="AUR62016696-RA:cds"/>
    <property type="gene ID" value="AUR62016696"/>
</dbReference>
<sequence>MYRLISCATALFCFLQFLSAANIETDRLALLEGKDKITDDPFSVMNSWNDSLHFCGWHGVTCGYQNKRVVELDLHSLKLRGSLSPYVGNLSFLKVLNLQNNSFGGTIPPEVGRLHNLQSLLLTNNSIAGEIPSNISRCSSLFELGASRNKLVGRIPPGFGFLLHLLCLDLSTNNLTGTIPSSLGNLSSLSMLHLGGNNLVEKIPDDLGNLKNLTILALGSNMLSGIVPLSIFNLSFLAKLDLGSNDLEGHLPSDLGNTLPYLQFLSIAGNQFTGLIPASISNSSNIGVLQMSENYLQGPVPSLQKLHWLTDLVIGDNSLGSGEATDLDFVSSLANATMLQWLDIGPNNFKGILPKIICNFSTLTFLKFESNRIAGKIPTCIESLVELQIFNGWGSQLSGVIPQGIGKLQNLNELDLSINQLSGDIPSSIGNLTKITVLQLSQNNLQGHIPLSLGNCRNLLGLALSQNNLSGRIPSSILSLSTLSIALDLSSNRLTGSLPEEIGQLNNLAALDISGNMLSGGIPTALQTLKGLRILDLSQNNLSGEIPKFLVSLPLQMLNLSDNVMLKGEVPTSGVFSNISAVFVTGNNRLCGGIAKLKLPRCNFVKSKTRRSSHRLRKKTKELATSDDLEDFPNMSYQFLLKATEGFSSNNLLGYGSFGVVYKGILNDQDGKIVAVKVFKLEHAGAFKSFMAECEVLRSMRHRNLIKIVTACSSVDYQGNDFKALVYEYMINGSLDDWLHPTQATNRIQDANHTPKSLNLCQRLDVAVDVAFALEYLHHSCVPSVVHCDLKPSNVLLDSDLVAHVSDFGLAKFLVLEDIDNSQQSSSVGLRGTIGYAPPEYGSGNEVSICGDVYSFGILLLEMFTGKRPTDDMFNDGLSLRHFVEAALPDKVSEILDNALLEEIAVEENNSTMILNALISVLRTALSCSTELPRERLNMSDVATKLSSIKGKLLQRR</sequence>
<keyword evidence="17" id="KW-0675">Receptor</keyword>
<keyword evidence="14 21" id="KW-0067">ATP-binding</keyword>
<keyword evidence="16" id="KW-0472">Membrane</keyword>
<protein>
    <recommendedName>
        <fullName evidence="3">non-specific serine/threonine protein kinase</fullName>
        <ecNumber evidence="3">2.7.11.1</ecNumber>
    </recommendedName>
</protein>
<comment type="similarity">
    <text evidence="2">Belongs to the protein kinase superfamily. Ser/Thr protein kinase family.</text>
</comment>
<dbReference type="PANTHER" id="PTHR48056">
    <property type="entry name" value="LRR RECEPTOR-LIKE SERINE/THREONINE-PROTEIN KINASE-RELATED"/>
    <property type="match status" value="1"/>
</dbReference>